<keyword evidence="4" id="KW-0503">Monooxygenase</keyword>
<organism evidence="4 5">
    <name type="scientific">Pseudonocardia bannensis</name>
    <dbReference type="NCBI Taxonomy" id="630973"/>
    <lineage>
        <taxon>Bacteria</taxon>
        <taxon>Bacillati</taxon>
        <taxon>Actinomycetota</taxon>
        <taxon>Actinomycetes</taxon>
        <taxon>Pseudonocardiales</taxon>
        <taxon>Pseudonocardiaceae</taxon>
        <taxon>Pseudonocardia</taxon>
    </lineage>
</organism>
<dbReference type="SUPFAM" id="SSF51905">
    <property type="entry name" value="FAD/NAD(P)-binding domain"/>
    <property type="match status" value="1"/>
</dbReference>
<evidence type="ECO:0000256" key="2">
    <source>
        <dbReference type="ARBA" id="ARBA00023027"/>
    </source>
</evidence>
<evidence type="ECO:0000256" key="1">
    <source>
        <dbReference type="ARBA" id="ARBA00023002"/>
    </source>
</evidence>
<reference evidence="4 5" key="1">
    <citation type="submission" date="2020-04" db="EMBL/GenBank/DDBJ databases">
        <authorList>
            <person name="Klaysubun C."/>
            <person name="Duangmal K."/>
            <person name="Lipun K."/>
        </authorList>
    </citation>
    <scope>NUCLEOTIDE SEQUENCE [LARGE SCALE GENOMIC DNA]</scope>
    <source>
        <strain evidence="4 5">DSM 45300</strain>
    </source>
</reference>
<dbReference type="GO" id="GO:0071949">
    <property type="term" value="F:FAD binding"/>
    <property type="evidence" value="ECO:0007669"/>
    <property type="project" value="InterPro"/>
</dbReference>
<dbReference type="InterPro" id="IPR002938">
    <property type="entry name" value="FAD-bd"/>
</dbReference>
<dbReference type="Proteomes" id="UP000586918">
    <property type="component" value="Unassembled WGS sequence"/>
</dbReference>
<keyword evidence="5" id="KW-1185">Reference proteome</keyword>
<dbReference type="Gene3D" id="3.50.50.60">
    <property type="entry name" value="FAD/NAD(P)-binding domain"/>
    <property type="match status" value="1"/>
</dbReference>
<dbReference type="PANTHER" id="PTHR43476:SF4">
    <property type="entry name" value="BLR0106 PROTEIN"/>
    <property type="match status" value="1"/>
</dbReference>
<dbReference type="AlphaFoldDB" id="A0A848DSM5"/>
<dbReference type="PRINTS" id="PR00420">
    <property type="entry name" value="RNGMNOXGNASE"/>
</dbReference>
<keyword evidence="2" id="KW-0520">NAD</keyword>
<dbReference type="GO" id="GO:0004497">
    <property type="term" value="F:monooxygenase activity"/>
    <property type="evidence" value="ECO:0007669"/>
    <property type="project" value="UniProtKB-KW"/>
</dbReference>
<evidence type="ECO:0000313" key="4">
    <source>
        <dbReference type="EMBL" id="NMH95513.1"/>
    </source>
</evidence>
<comment type="caution">
    <text evidence="4">The sequence shown here is derived from an EMBL/GenBank/DDBJ whole genome shotgun (WGS) entry which is preliminary data.</text>
</comment>
<name>A0A848DSM5_9PSEU</name>
<evidence type="ECO:0000259" key="3">
    <source>
        <dbReference type="Pfam" id="PF01494"/>
    </source>
</evidence>
<sequence length="412" mass="46375">MRIVCVGGGPATLYFAILAKLCDAGHEITVIERDPEGATYGLGVVYWDDLLDMLYDNDMESARELRAASVLWQDQEIRMRSTDTAYFGGYGYSTTRAALLDVLTWRARELGVVVEHDREIVTPADFSAIAGADLVVAGDGANSRVRQMHSAQFGSQVKVGGNPYIWLGTDKVFDSFIFAFEETPAGWIWFHAYPSSREISTCIVECTEQTWHALGLDSCSDSDGIRQLETIFAKALDGHSLISQSRGQSARWLRFVEVSNETWRHENTVLMGDAAHTTHFTIGSGTRLAMMDAMALSHCLRQHEDLDLALKTYDERTRESLRRVSASARSSKAWFENVDRYADGRDAVDFSYAMGGRSGYQAPWRYQIYRATQNAVLRRIRRAANTGERWVLAHRRGERWAPRSRMPALRTS</sequence>
<gene>
    <name evidence="4" type="ORF">HF519_29020</name>
</gene>
<proteinExistence type="predicted"/>
<feature type="domain" description="FAD-binding" evidence="3">
    <location>
        <begin position="5"/>
        <end position="322"/>
    </location>
</feature>
<dbReference type="InterPro" id="IPR036188">
    <property type="entry name" value="FAD/NAD-bd_sf"/>
</dbReference>
<dbReference type="InterPro" id="IPR050631">
    <property type="entry name" value="PheA/TfdB_FAD_monoxygenase"/>
</dbReference>
<protein>
    <submittedName>
        <fullName evidence="4">FAD-binding monooxygenase</fullName>
    </submittedName>
</protein>
<dbReference type="Gene3D" id="3.30.9.20">
    <property type="match status" value="1"/>
</dbReference>
<dbReference type="RefSeq" id="WP_169416164.1">
    <property type="nucleotide sequence ID" value="NZ_JAAXKZ010000201.1"/>
</dbReference>
<evidence type="ECO:0000313" key="5">
    <source>
        <dbReference type="Proteomes" id="UP000586918"/>
    </source>
</evidence>
<dbReference type="PANTHER" id="PTHR43476">
    <property type="entry name" value="3-(3-HYDROXY-PHENYL)PROPIONATE/3-HYDROXYCINNAMIC ACID HYDROXYLASE"/>
    <property type="match status" value="1"/>
</dbReference>
<keyword evidence="1" id="KW-0560">Oxidoreductase</keyword>
<dbReference type="EMBL" id="JAAXKZ010000201">
    <property type="protein sequence ID" value="NMH95513.1"/>
    <property type="molecule type" value="Genomic_DNA"/>
</dbReference>
<accession>A0A848DSM5</accession>
<dbReference type="Pfam" id="PF01494">
    <property type="entry name" value="FAD_binding_3"/>
    <property type="match status" value="1"/>
</dbReference>